<dbReference type="Pfam" id="PF05193">
    <property type="entry name" value="Peptidase_M16_C"/>
    <property type="match status" value="1"/>
</dbReference>
<dbReference type="PANTHER" id="PTHR11851">
    <property type="entry name" value="METALLOPROTEASE"/>
    <property type="match status" value="1"/>
</dbReference>
<accession>A0A7W8ZKK2</accession>
<dbReference type="GO" id="GO:0046872">
    <property type="term" value="F:metal ion binding"/>
    <property type="evidence" value="ECO:0007669"/>
    <property type="project" value="InterPro"/>
</dbReference>
<proteinExistence type="inferred from homology"/>
<dbReference type="EMBL" id="JACHCE010000002">
    <property type="protein sequence ID" value="MBB5635749.1"/>
    <property type="molecule type" value="Genomic_DNA"/>
</dbReference>
<dbReference type="InterPro" id="IPR011249">
    <property type="entry name" value="Metalloenz_LuxS/M16"/>
</dbReference>
<evidence type="ECO:0000313" key="4">
    <source>
        <dbReference type="EMBL" id="MBB5635749.1"/>
    </source>
</evidence>
<dbReference type="Proteomes" id="UP000537204">
    <property type="component" value="Unassembled WGS sequence"/>
</dbReference>
<protein>
    <submittedName>
        <fullName evidence="4">Putative Zn-dependent peptidase</fullName>
    </submittedName>
</protein>
<comment type="caution">
    <text evidence="4">The sequence shown here is derived from an EMBL/GenBank/DDBJ whole genome shotgun (WGS) entry which is preliminary data.</text>
</comment>
<feature type="domain" description="Peptidase M16 C-terminal" evidence="3">
    <location>
        <begin position="195"/>
        <end position="343"/>
    </location>
</feature>
<dbReference type="InterPro" id="IPR007863">
    <property type="entry name" value="Peptidase_M16_C"/>
</dbReference>
<gene>
    <name evidence="4" type="ORF">HDE68_001637</name>
</gene>
<comment type="similarity">
    <text evidence="1">Belongs to the peptidase M16 family.</text>
</comment>
<reference evidence="4 5" key="1">
    <citation type="submission" date="2020-08" db="EMBL/GenBank/DDBJ databases">
        <title>Genomic Encyclopedia of Type Strains, Phase IV (KMG-V): Genome sequencing to study the core and pangenomes of soil and plant-associated prokaryotes.</title>
        <authorList>
            <person name="Whitman W."/>
        </authorList>
    </citation>
    <scope>NUCLEOTIDE SEQUENCE [LARGE SCALE GENOMIC DNA]</scope>
    <source>
        <strain evidence="4 5">S3M1</strain>
    </source>
</reference>
<dbReference type="PANTHER" id="PTHR11851:SF49">
    <property type="entry name" value="MITOCHONDRIAL-PROCESSING PEPTIDASE SUBUNIT ALPHA"/>
    <property type="match status" value="1"/>
</dbReference>
<dbReference type="Pfam" id="PF00675">
    <property type="entry name" value="Peptidase_M16"/>
    <property type="match status" value="1"/>
</dbReference>
<evidence type="ECO:0000256" key="1">
    <source>
        <dbReference type="ARBA" id="ARBA00007261"/>
    </source>
</evidence>
<feature type="domain" description="Peptidase M16 N-terminal" evidence="2">
    <location>
        <begin position="38"/>
        <end position="174"/>
    </location>
</feature>
<dbReference type="InterPro" id="IPR050361">
    <property type="entry name" value="MPP/UQCRC_Complex"/>
</dbReference>
<evidence type="ECO:0000313" key="5">
    <source>
        <dbReference type="Proteomes" id="UP000537204"/>
    </source>
</evidence>
<evidence type="ECO:0000259" key="3">
    <source>
        <dbReference type="Pfam" id="PF05193"/>
    </source>
</evidence>
<name>A0A7W8ZKK2_9SPHI</name>
<sequence>MKRSLLITLLSFFIIPLHAQNKARLFEVNGLKVIFRPTQKETLSISMYYRGGVMNYAPEQAGIEYLALAAASSCGTKNYSAHDYHELADEYGIEIKGDAEKDYGTISMNCTDKYFDQGWKLFADAVINPIFDPVDFQKLKAKAISSIHAKESDPEERMEQLSAAAMFYGTPYATDPMGTVESIGRQTADSTSIYYHNKLLNKKNMFLVVAGRITKEELEKKITASFAAIREYPYTPITYNQTELKGEKILTESRSLATNYMNCILNAPTLNSPDYYAFLLGVDALSGSLHYELRTKQGLSYSAGATIQMQQIPYTSIFVSTTQPAKAHTGITTVYRSLRINGINNPDFLEVIKKSHRSSYYRHQESSTAIVRDLGRAEVFGDYKLEEYKIVSINRVTLQQINAALSKYLKGAIWIYLGDEEVAQSIFKVAKKDSE</sequence>
<dbReference type="AlphaFoldDB" id="A0A7W8ZKK2"/>
<dbReference type="InterPro" id="IPR011765">
    <property type="entry name" value="Pept_M16_N"/>
</dbReference>
<evidence type="ECO:0000259" key="2">
    <source>
        <dbReference type="Pfam" id="PF00675"/>
    </source>
</evidence>
<dbReference type="Gene3D" id="3.30.830.10">
    <property type="entry name" value="Metalloenzyme, LuxS/M16 peptidase-like"/>
    <property type="match status" value="2"/>
</dbReference>
<organism evidence="4 5">
    <name type="scientific">Pedobacter cryoconitis</name>
    <dbReference type="NCBI Taxonomy" id="188932"/>
    <lineage>
        <taxon>Bacteria</taxon>
        <taxon>Pseudomonadati</taxon>
        <taxon>Bacteroidota</taxon>
        <taxon>Sphingobacteriia</taxon>
        <taxon>Sphingobacteriales</taxon>
        <taxon>Sphingobacteriaceae</taxon>
        <taxon>Pedobacter</taxon>
    </lineage>
</organism>
<dbReference type="SUPFAM" id="SSF63411">
    <property type="entry name" value="LuxS/MPP-like metallohydrolase"/>
    <property type="match status" value="2"/>
</dbReference>
<dbReference type="RefSeq" id="WP_183880754.1">
    <property type="nucleotide sequence ID" value="NZ_JACHCE010000002.1"/>
</dbReference>